<evidence type="ECO:0000259" key="1">
    <source>
        <dbReference type="Pfam" id="PF12680"/>
    </source>
</evidence>
<dbReference type="EMBL" id="CAKLPX010000004">
    <property type="protein sequence ID" value="CAH0993101.1"/>
    <property type="molecule type" value="Genomic_DNA"/>
</dbReference>
<gene>
    <name evidence="2" type="ORF">SIN8267_03240</name>
</gene>
<dbReference type="Gene3D" id="3.10.450.50">
    <property type="match status" value="1"/>
</dbReference>
<name>A0ABN8ES30_9GAMM</name>
<reference evidence="2" key="1">
    <citation type="submission" date="2021-12" db="EMBL/GenBank/DDBJ databases">
        <authorList>
            <person name="Rodrigo-Torres L."/>
            <person name="Arahal R. D."/>
            <person name="Lucena T."/>
        </authorList>
    </citation>
    <scope>NUCLEOTIDE SEQUENCE</scope>
    <source>
        <strain evidence="2">CECT 8267</strain>
    </source>
</reference>
<organism evidence="2 3">
    <name type="scientific">Sinobacterium norvegicum</name>
    <dbReference type="NCBI Taxonomy" id="1641715"/>
    <lineage>
        <taxon>Bacteria</taxon>
        <taxon>Pseudomonadati</taxon>
        <taxon>Pseudomonadota</taxon>
        <taxon>Gammaproteobacteria</taxon>
        <taxon>Cellvibrionales</taxon>
        <taxon>Spongiibacteraceae</taxon>
        <taxon>Sinobacterium</taxon>
    </lineage>
</organism>
<evidence type="ECO:0000313" key="3">
    <source>
        <dbReference type="Proteomes" id="UP000838100"/>
    </source>
</evidence>
<feature type="domain" description="SnoaL-like" evidence="1">
    <location>
        <begin position="7"/>
        <end position="110"/>
    </location>
</feature>
<dbReference type="InterPro" id="IPR032710">
    <property type="entry name" value="NTF2-like_dom_sf"/>
</dbReference>
<dbReference type="InterPro" id="IPR037401">
    <property type="entry name" value="SnoaL-like"/>
</dbReference>
<accession>A0ABN8ES30</accession>
<dbReference type="Pfam" id="PF12680">
    <property type="entry name" value="SnoaL_2"/>
    <property type="match status" value="1"/>
</dbReference>
<dbReference type="Proteomes" id="UP000838100">
    <property type="component" value="Unassembled WGS sequence"/>
</dbReference>
<sequence>MTQDDLQQYSSAWSNHDIDAIMAFMTDDCVFETGGGHDRFGTRYVGREQVRARFVEVWTDIRDVCFTRENHLVDGDKGCSEWTLTGTAKDGSSIDVDGCDLFTFVGDKIQSKRSYLKHIH</sequence>
<keyword evidence="3" id="KW-1185">Reference proteome</keyword>
<evidence type="ECO:0000313" key="2">
    <source>
        <dbReference type="EMBL" id="CAH0993101.1"/>
    </source>
</evidence>
<dbReference type="SUPFAM" id="SSF54427">
    <property type="entry name" value="NTF2-like"/>
    <property type="match status" value="1"/>
</dbReference>
<proteinExistence type="predicted"/>
<protein>
    <recommendedName>
        <fullName evidence="1">SnoaL-like domain-containing protein</fullName>
    </recommendedName>
</protein>
<comment type="caution">
    <text evidence="2">The sequence shown here is derived from an EMBL/GenBank/DDBJ whole genome shotgun (WGS) entry which is preliminary data.</text>
</comment>